<feature type="compositionally biased region" description="Acidic residues" evidence="1">
    <location>
        <begin position="112"/>
        <end position="135"/>
    </location>
</feature>
<gene>
    <name evidence="2" type="ORF">H5410_057674</name>
</gene>
<protein>
    <submittedName>
        <fullName evidence="2">Uncharacterized protein</fullName>
    </submittedName>
</protein>
<accession>A0A9J5WQV6</accession>
<comment type="caution">
    <text evidence="2">The sequence shown here is derived from an EMBL/GenBank/DDBJ whole genome shotgun (WGS) entry which is preliminary data.</text>
</comment>
<organism evidence="2 3">
    <name type="scientific">Solanum commersonii</name>
    <name type="common">Commerson's wild potato</name>
    <name type="synonym">Commerson's nightshade</name>
    <dbReference type="NCBI Taxonomy" id="4109"/>
    <lineage>
        <taxon>Eukaryota</taxon>
        <taxon>Viridiplantae</taxon>
        <taxon>Streptophyta</taxon>
        <taxon>Embryophyta</taxon>
        <taxon>Tracheophyta</taxon>
        <taxon>Spermatophyta</taxon>
        <taxon>Magnoliopsida</taxon>
        <taxon>eudicotyledons</taxon>
        <taxon>Gunneridae</taxon>
        <taxon>Pentapetalae</taxon>
        <taxon>asterids</taxon>
        <taxon>lamiids</taxon>
        <taxon>Solanales</taxon>
        <taxon>Solanaceae</taxon>
        <taxon>Solanoideae</taxon>
        <taxon>Solaneae</taxon>
        <taxon>Solanum</taxon>
    </lineage>
</organism>
<name>A0A9J5WQV6_SOLCO</name>
<proteinExistence type="predicted"/>
<keyword evidence="3" id="KW-1185">Reference proteome</keyword>
<evidence type="ECO:0000313" key="3">
    <source>
        <dbReference type="Proteomes" id="UP000824120"/>
    </source>
</evidence>
<evidence type="ECO:0000256" key="1">
    <source>
        <dbReference type="SAM" id="MobiDB-lite"/>
    </source>
</evidence>
<dbReference type="AlphaFoldDB" id="A0A9J5WQV6"/>
<dbReference type="Proteomes" id="UP000824120">
    <property type="component" value="Chromosome 11"/>
</dbReference>
<sequence length="411" mass="47969">MTSFEHNVMVALYWGGKIITDMSEFRYTECARMIISMSTSTNYVELVGLLHEKMITNSENIHMDISGKYPCSIQESIVQPPFQQLSMHGHQSFGEDSSSQIHIDNSHRDYEASDESSEEDEPSKDGDESEPDEDINDIKDFSQNGVNLHNHEQGVSEMQNHDIPYFKTLENDEDIFISKEKLKRGIMIWSLHKNKELMVVTSTKSLWVVRYCKFYNLLGCLWFLRGRKVEDNLWKIGKYIENHRCETEGISHPSKGNVEAHEYLMKIPLDKWTISHDDGKRWGVLTTNLLELFNGVLKKARSAMVRFSLEQTVERYTHWSQIVHQLVEKMNYGPGENYVATYSGSFLPIGHEAYWSSLSFRMRINEFYRRPNRPRTIRIPNEIDNSYVVYERASGLCRQTEHDKCRCPNHN</sequence>
<reference evidence="2 3" key="1">
    <citation type="submission" date="2020-09" db="EMBL/GenBank/DDBJ databases">
        <title>De no assembly of potato wild relative species, Solanum commersonii.</title>
        <authorList>
            <person name="Cho K."/>
        </authorList>
    </citation>
    <scope>NUCLEOTIDE SEQUENCE [LARGE SCALE GENOMIC DNA]</scope>
    <source>
        <strain evidence="2">LZ3.2</strain>
        <tissue evidence="2">Leaf</tissue>
    </source>
</reference>
<feature type="region of interest" description="Disordered" evidence="1">
    <location>
        <begin position="107"/>
        <end position="140"/>
    </location>
</feature>
<dbReference type="EMBL" id="JACXVP010000011">
    <property type="protein sequence ID" value="KAG5577540.1"/>
    <property type="molecule type" value="Genomic_DNA"/>
</dbReference>
<evidence type="ECO:0000313" key="2">
    <source>
        <dbReference type="EMBL" id="KAG5577540.1"/>
    </source>
</evidence>
<dbReference type="OrthoDB" id="1415334at2759"/>